<accession>A0A2W7QB95</accession>
<evidence type="ECO:0000313" key="3">
    <source>
        <dbReference type="Proteomes" id="UP000249538"/>
    </source>
</evidence>
<dbReference type="InterPro" id="IPR018648">
    <property type="entry name" value="DUF2076"/>
</dbReference>
<feature type="region of interest" description="Disordered" evidence="1">
    <location>
        <begin position="79"/>
        <end position="117"/>
    </location>
</feature>
<comment type="caution">
    <text evidence="2">The sequence shown here is derived from an EMBL/GenBank/DDBJ whole genome shotgun (WGS) entry which is preliminary data.</text>
</comment>
<dbReference type="EMBL" id="QKZS01000068">
    <property type="protein sequence ID" value="PZX45978.1"/>
    <property type="molecule type" value="Genomic_DNA"/>
</dbReference>
<name>A0A2W7QB95_9RHOB</name>
<feature type="compositionally biased region" description="Acidic residues" evidence="1">
    <location>
        <begin position="158"/>
        <end position="173"/>
    </location>
</feature>
<evidence type="ECO:0000313" key="2">
    <source>
        <dbReference type="EMBL" id="PZX45978.1"/>
    </source>
</evidence>
<protein>
    <recommendedName>
        <fullName evidence="4">DUF2076 domain-containing protein</fullName>
    </recommendedName>
</protein>
<feature type="region of interest" description="Disordered" evidence="1">
    <location>
        <begin position="145"/>
        <end position="173"/>
    </location>
</feature>
<feature type="compositionally biased region" description="Polar residues" evidence="1">
    <location>
        <begin position="80"/>
        <end position="106"/>
    </location>
</feature>
<dbReference type="Pfam" id="PF09849">
    <property type="entry name" value="DUF2076"/>
    <property type="match status" value="2"/>
</dbReference>
<evidence type="ECO:0000256" key="1">
    <source>
        <dbReference type="SAM" id="MobiDB-lite"/>
    </source>
</evidence>
<evidence type="ECO:0008006" key="4">
    <source>
        <dbReference type="Google" id="ProtNLM"/>
    </source>
</evidence>
<organism evidence="2 3">
    <name type="scientific">Cereibacter changlensis</name>
    <dbReference type="NCBI Taxonomy" id="402884"/>
    <lineage>
        <taxon>Bacteria</taxon>
        <taxon>Pseudomonadati</taxon>
        <taxon>Pseudomonadota</taxon>
        <taxon>Alphaproteobacteria</taxon>
        <taxon>Rhodobacterales</taxon>
        <taxon>Paracoccaceae</taxon>
        <taxon>Cereibacter</taxon>
    </lineage>
</organism>
<proteinExistence type="predicted"/>
<dbReference type="Proteomes" id="UP000249538">
    <property type="component" value="Unassembled WGS sequence"/>
</dbReference>
<gene>
    <name evidence="2" type="ORF">LX76_04739</name>
</gene>
<sequence length="173" mass="17641">MTMDQNDKQAIEGLFSKLRSVEQQAAARDPQAEAFIRDAITRQPGAPYYMAQTIVVQEGALQEAQSRIAALETELAAARNSRSASPFSTHGQSGSGSSPWQRSASGDTRGAQPRAGGGFLAGAAQTAMGVAGGLMLGNALGGLFGGGAAEAAEPPADAGDDIAEDAGWDDAEM</sequence>
<dbReference type="AlphaFoldDB" id="A0A2W7QB95"/>
<reference evidence="2 3" key="1">
    <citation type="submission" date="2018-06" db="EMBL/GenBank/DDBJ databases">
        <title>Genomic Encyclopedia of Archaeal and Bacterial Type Strains, Phase II (KMG-II): from individual species to whole genera.</title>
        <authorList>
            <person name="Goeker M."/>
        </authorList>
    </citation>
    <scope>NUCLEOTIDE SEQUENCE [LARGE SCALE GENOMIC DNA]</scope>
    <source>
        <strain evidence="2 3">DSM 18774</strain>
    </source>
</reference>